<dbReference type="Proteomes" id="UP000095228">
    <property type="component" value="Chromosome"/>
</dbReference>
<reference evidence="9 10" key="1">
    <citation type="submission" date="2016-06" db="EMBL/GenBank/DDBJ databases">
        <title>Three novel species with peptidoglycan cell walls form the new genus Lacunisphaera gen. nov. in the family Opitutaceae of the verrucomicrobial subdivision 4.</title>
        <authorList>
            <person name="Rast P."/>
            <person name="Gloeckner I."/>
            <person name="Jogler M."/>
            <person name="Boedeker C."/>
            <person name="Jeske O."/>
            <person name="Wiegand S."/>
            <person name="Reinhardt R."/>
            <person name="Schumann P."/>
            <person name="Rohde M."/>
            <person name="Spring S."/>
            <person name="Gloeckner F.O."/>
            <person name="Jogler C."/>
        </authorList>
    </citation>
    <scope>NUCLEOTIDE SEQUENCE [LARGE SCALE GENOMIC DNA]</scope>
    <source>
        <strain evidence="9 10">IG16b</strain>
    </source>
</reference>
<protein>
    <submittedName>
        <fullName evidence="9">Putative undecaprenyl-phosphate N-acetylglucosaminyl 1-phosphate transferase</fullName>
        <ecNumber evidence="9">2.7.8.33</ecNumber>
    </submittedName>
</protein>
<dbReference type="PANTHER" id="PTHR22926:SF3">
    <property type="entry name" value="UNDECAPRENYL-PHOSPHATE ALPHA-N-ACETYLGLUCOSAMINYL 1-PHOSPHATE TRANSFERASE"/>
    <property type="match status" value="1"/>
</dbReference>
<keyword evidence="3 9" id="KW-0808">Transferase</keyword>
<dbReference type="GO" id="GO:0044038">
    <property type="term" value="P:cell wall macromolecule biosynthetic process"/>
    <property type="evidence" value="ECO:0007669"/>
    <property type="project" value="TreeGrafter"/>
</dbReference>
<evidence type="ECO:0000256" key="8">
    <source>
        <dbReference type="SAM" id="Phobius"/>
    </source>
</evidence>
<feature type="transmembrane region" description="Helical" evidence="8">
    <location>
        <begin position="318"/>
        <end position="338"/>
    </location>
</feature>
<dbReference type="RefSeq" id="WP_157772376.1">
    <property type="nucleotide sequence ID" value="NZ_CP016094.1"/>
</dbReference>
<dbReference type="PATRIC" id="fig|1838286.3.peg.2083"/>
<evidence type="ECO:0000256" key="5">
    <source>
        <dbReference type="ARBA" id="ARBA00022989"/>
    </source>
</evidence>
<dbReference type="GO" id="GO:0009103">
    <property type="term" value="P:lipopolysaccharide biosynthetic process"/>
    <property type="evidence" value="ECO:0007669"/>
    <property type="project" value="TreeGrafter"/>
</dbReference>
<feature type="transmembrane region" description="Helical" evidence="8">
    <location>
        <begin position="163"/>
        <end position="182"/>
    </location>
</feature>
<accession>A0A1D8AVR8</accession>
<keyword evidence="6 8" id="KW-0472">Membrane</keyword>
<gene>
    <name evidence="9" type="primary">tagO</name>
    <name evidence="9" type="ORF">Verru16b_02067</name>
</gene>
<feature type="transmembrane region" description="Helical" evidence="8">
    <location>
        <begin position="290"/>
        <end position="312"/>
    </location>
</feature>
<name>A0A1D8AVR8_9BACT</name>
<feature type="transmembrane region" description="Helical" evidence="8">
    <location>
        <begin position="134"/>
        <end position="151"/>
    </location>
</feature>
<dbReference type="InterPro" id="IPR000715">
    <property type="entry name" value="Glycosyl_transferase_4"/>
</dbReference>
<evidence type="ECO:0000256" key="6">
    <source>
        <dbReference type="ARBA" id="ARBA00023136"/>
    </source>
</evidence>
<dbReference type="GO" id="GO:0036380">
    <property type="term" value="F:UDP-N-acetylglucosamine-undecaprenyl-phosphate N-acetylglucosaminephosphotransferase activity"/>
    <property type="evidence" value="ECO:0007669"/>
    <property type="project" value="UniProtKB-EC"/>
</dbReference>
<feature type="transmembrane region" description="Helical" evidence="8">
    <location>
        <begin position="211"/>
        <end position="230"/>
    </location>
</feature>
<dbReference type="Pfam" id="PF00953">
    <property type="entry name" value="Glycos_transf_4"/>
    <property type="match status" value="1"/>
</dbReference>
<comment type="subcellular location">
    <subcellularLocation>
        <location evidence="1">Cell membrane</location>
        <topology evidence="1">Multi-pass membrane protein</topology>
    </subcellularLocation>
</comment>
<dbReference type="STRING" id="1838286.Verru16b_02067"/>
<dbReference type="GO" id="GO:0005886">
    <property type="term" value="C:plasma membrane"/>
    <property type="evidence" value="ECO:0007669"/>
    <property type="project" value="UniProtKB-SubCell"/>
</dbReference>
<dbReference type="OrthoDB" id="9783652at2"/>
<evidence type="ECO:0000256" key="7">
    <source>
        <dbReference type="PIRSR" id="PIRSR600715-1"/>
    </source>
</evidence>
<dbReference type="GO" id="GO:0046872">
    <property type="term" value="F:metal ion binding"/>
    <property type="evidence" value="ECO:0007669"/>
    <property type="project" value="UniProtKB-KW"/>
</dbReference>
<evidence type="ECO:0000256" key="4">
    <source>
        <dbReference type="ARBA" id="ARBA00022692"/>
    </source>
</evidence>
<feature type="transmembrane region" description="Helical" evidence="8">
    <location>
        <begin position="106"/>
        <end position="128"/>
    </location>
</feature>
<feature type="transmembrane region" description="Helical" evidence="8">
    <location>
        <begin position="242"/>
        <end position="263"/>
    </location>
</feature>
<keyword evidence="5 8" id="KW-1133">Transmembrane helix</keyword>
<feature type="transmembrane region" description="Helical" evidence="8">
    <location>
        <begin position="6"/>
        <end position="26"/>
    </location>
</feature>
<proteinExistence type="predicted"/>
<feature type="binding site" evidence="7">
    <location>
        <position position="155"/>
    </location>
    <ligand>
        <name>Mg(2+)</name>
        <dbReference type="ChEBI" id="CHEBI:18420"/>
    </ligand>
</feature>
<feature type="transmembrane region" description="Helical" evidence="8">
    <location>
        <begin position="78"/>
        <end position="94"/>
    </location>
</feature>
<keyword evidence="2" id="KW-1003">Cell membrane</keyword>
<dbReference type="EC" id="2.7.8.33" evidence="9"/>
<dbReference type="AlphaFoldDB" id="A0A1D8AVR8"/>
<evidence type="ECO:0000313" key="9">
    <source>
        <dbReference type="EMBL" id="AOS44998.1"/>
    </source>
</evidence>
<keyword evidence="10" id="KW-1185">Reference proteome</keyword>
<sequence>MISPLPTAAAMLAVWATSAALTYAYYRVALKVGPLALPNHRSLHQVPVPRGGGLAIATTALLAYAVLLGTGGLDGARAMIYIGGGLIFGLLGAIDDRLELSQKLRLGVQLIMGLWIYSWLGGFAGWAGSGMPHVLGWMGYGLLLVVWVWLFNAFNFVDGTDGMAAAATVYIAAVMAAVLAFAGLHSTALVLFVLAAASGGFLLFNAPPARLFMGDAGSAFIGYILVAAMVDSCRQNGDLVWIWLICTGFYLCDTTITTSTRALRTPRFWEGHRSHAYQNLARVWHSHAKVLGLAQIINLLWLLPWVVVAMKLPGSGPLITLVALLPLAVFSLKFGPLYQDK</sequence>
<dbReference type="PANTHER" id="PTHR22926">
    <property type="entry name" value="PHOSPHO-N-ACETYLMURAMOYL-PENTAPEPTIDE-TRANSFERASE"/>
    <property type="match status" value="1"/>
</dbReference>
<comment type="cofactor">
    <cofactor evidence="7">
        <name>Mg(2+)</name>
        <dbReference type="ChEBI" id="CHEBI:18420"/>
    </cofactor>
</comment>
<keyword evidence="7" id="KW-0460">Magnesium</keyword>
<organism evidence="9 10">
    <name type="scientific">Lacunisphaera limnophila</name>
    <dbReference type="NCBI Taxonomy" id="1838286"/>
    <lineage>
        <taxon>Bacteria</taxon>
        <taxon>Pseudomonadati</taxon>
        <taxon>Verrucomicrobiota</taxon>
        <taxon>Opitutia</taxon>
        <taxon>Opitutales</taxon>
        <taxon>Opitutaceae</taxon>
        <taxon>Lacunisphaera</taxon>
    </lineage>
</organism>
<keyword evidence="4 8" id="KW-0812">Transmembrane</keyword>
<dbReference type="EMBL" id="CP016094">
    <property type="protein sequence ID" value="AOS44998.1"/>
    <property type="molecule type" value="Genomic_DNA"/>
</dbReference>
<feature type="transmembrane region" description="Helical" evidence="8">
    <location>
        <begin position="47"/>
        <end position="66"/>
    </location>
</feature>
<feature type="transmembrane region" description="Helical" evidence="8">
    <location>
        <begin position="188"/>
        <end position="204"/>
    </location>
</feature>
<keyword evidence="7" id="KW-0479">Metal-binding</keyword>
<evidence type="ECO:0000256" key="3">
    <source>
        <dbReference type="ARBA" id="ARBA00022679"/>
    </source>
</evidence>
<feature type="binding site" evidence="7">
    <location>
        <position position="215"/>
    </location>
    <ligand>
        <name>Mg(2+)</name>
        <dbReference type="ChEBI" id="CHEBI:18420"/>
    </ligand>
</feature>
<evidence type="ECO:0000256" key="1">
    <source>
        <dbReference type="ARBA" id="ARBA00004651"/>
    </source>
</evidence>
<dbReference type="GO" id="GO:0071555">
    <property type="term" value="P:cell wall organization"/>
    <property type="evidence" value="ECO:0007669"/>
    <property type="project" value="TreeGrafter"/>
</dbReference>
<dbReference type="KEGG" id="obg:Verru16b_02067"/>
<evidence type="ECO:0000256" key="2">
    <source>
        <dbReference type="ARBA" id="ARBA00022475"/>
    </source>
</evidence>
<evidence type="ECO:0000313" key="10">
    <source>
        <dbReference type="Proteomes" id="UP000095228"/>
    </source>
</evidence>